<dbReference type="AlphaFoldDB" id="A0A9N9LP44"/>
<dbReference type="EMBL" id="CAJVRM010000122">
    <property type="protein sequence ID" value="CAG8975021.1"/>
    <property type="molecule type" value="Genomic_DNA"/>
</dbReference>
<proteinExistence type="predicted"/>
<dbReference type="InterPro" id="IPR012939">
    <property type="entry name" value="Glyco_hydro_92"/>
</dbReference>
<sequence>MLGLYPVVTQAVYLVLAPRFAEIAIRLGDEGGVLRITARGLEKGVWERSWVSHRDLMGVEGRGGVLEFEMGAERVGWDVGELPPSPGFVG</sequence>
<keyword evidence="3" id="KW-1185">Reference proteome</keyword>
<comment type="caution">
    <text evidence="2">The sequence shown here is derived from an EMBL/GenBank/DDBJ whole genome shotgun (WGS) entry which is preliminary data.</text>
</comment>
<gene>
    <name evidence="2" type="ORF">HYALB_00012189</name>
</gene>
<dbReference type="Gene3D" id="3.30.2080.10">
    <property type="entry name" value="GH92 mannosidase domain"/>
    <property type="match status" value="1"/>
</dbReference>
<dbReference type="Pfam" id="PF07971">
    <property type="entry name" value="Glyco_hydro_92"/>
    <property type="match status" value="1"/>
</dbReference>
<reference evidence="2" key="1">
    <citation type="submission" date="2021-07" db="EMBL/GenBank/DDBJ databases">
        <authorList>
            <person name="Durling M."/>
        </authorList>
    </citation>
    <scope>NUCLEOTIDE SEQUENCE</scope>
</reference>
<dbReference type="Proteomes" id="UP000701801">
    <property type="component" value="Unassembled WGS sequence"/>
</dbReference>
<organism evidence="2 3">
    <name type="scientific">Hymenoscyphus albidus</name>
    <dbReference type="NCBI Taxonomy" id="595503"/>
    <lineage>
        <taxon>Eukaryota</taxon>
        <taxon>Fungi</taxon>
        <taxon>Dikarya</taxon>
        <taxon>Ascomycota</taxon>
        <taxon>Pezizomycotina</taxon>
        <taxon>Leotiomycetes</taxon>
        <taxon>Helotiales</taxon>
        <taxon>Helotiaceae</taxon>
        <taxon>Hymenoscyphus</taxon>
    </lineage>
</organism>
<name>A0A9N9LP44_9HELO</name>
<evidence type="ECO:0000313" key="2">
    <source>
        <dbReference type="EMBL" id="CAG8975021.1"/>
    </source>
</evidence>
<accession>A0A9N9LP44</accession>
<protein>
    <recommendedName>
        <fullName evidence="1">Glycosyl hydrolase family 92 domain-containing protein</fullName>
    </recommendedName>
</protein>
<dbReference type="OrthoDB" id="4451618at2759"/>
<feature type="domain" description="Glycosyl hydrolase family 92" evidence="1">
    <location>
        <begin position="1"/>
        <end position="71"/>
    </location>
</feature>
<evidence type="ECO:0000313" key="3">
    <source>
        <dbReference type="Proteomes" id="UP000701801"/>
    </source>
</evidence>
<evidence type="ECO:0000259" key="1">
    <source>
        <dbReference type="Pfam" id="PF07971"/>
    </source>
</evidence>